<organism evidence="4 5">
    <name type="scientific">Leeuwenhoekiella nanhaiensis</name>
    <dbReference type="NCBI Taxonomy" id="1655491"/>
    <lineage>
        <taxon>Bacteria</taxon>
        <taxon>Pseudomonadati</taxon>
        <taxon>Bacteroidota</taxon>
        <taxon>Flavobacteriia</taxon>
        <taxon>Flavobacteriales</taxon>
        <taxon>Flavobacteriaceae</taxon>
        <taxon>Leeuwenhoekiella</taxon>
    </lineage>
</organism>
<name>A0A2G1VP38_9FLAO</name>
<dbReference type="PANTHER" id="PTHR10357">
    <property type="entry name" value="ALPHA-AMYLASE FAMILY MEMBER"/>
    <property type="match status" value="1"/>
</dbReference>
<dbReference type="SMART" id="SM00642">
    <property type="entry name" value="Aamy"/>
    <property type="match status" value="1"/>
</dbReference>
<dbReference type="Gene3D" id="3.20.20.80">
    <property type="entry name" value="Glycosidases"/>
    <property type="match status" value="1"/>
</dbReference>
<feature type="signal peptide" evidence="2">
    <location>
        <begin position="1"/>
        <end position="19"/>
    </location>
</feature>
<dbReference type="InterPro" id="IPR017853">
    <property type="entry name" value="GH"/>
</dbReference>
<dbReference type="AlphaFoldDB" id="A0A2G1VP38"/>
<dbReference type="Proteomes" id="UP000229433">
    <property type="component" value="Unassembled WGS sequence"/>
</dbReference>
<evidence type="ECO:0000313" key="4">
    <source>
        <dbReference type="EMBL" id="PHQ28536.1"/>
    </source>
</evidence>
<dbReference type="Pfam" id="PF00128">
    <property type="entry name" value="Alpha-amylase"/>
    <property type="match status" value="1"/>
</dbReference>
<evidence type="ECO:0000259" key="3">
    <source>
        <dbReference type="SMART" id="SM00642"/>
    </source>
</evidence>
<dbReference type="SUPFAM" id="SSF51445">
    <property type="entry name" value="(Trans)glycosidases"/>
    <property type="match status" value="1"/>
</dbReference>
<dbReference type="EMBL" id="NQXA01000013">
    <property type="protein sequence ID" value="PHQ28536.1"/>
    <property type="molecule type" value="Genomic_DNA"/>
</dbReference>
<feature type="domain" description="Glycosyl hydrolase family 13 catalytic" evidence="3">
    <location>
        <begin position="372"/>
        <end position="739"/>
    </location>
</feature>
<dbReference type="InterPro" id="IPR013780">
    <property type="entry name" value="Glyco_hydro_b"/>
</dbReference>
<feature type="chain" id="PRO_5013921638" evidence="2">
    <location>
        <begin position="20"/>
        <end position="928"/>
    </location>
</feature>
<keyword evidence="4" id="KW-0456">Lyase</keyword>
<keyword evidence="5" id="KW-1185">Reference proteome</keyword>
<dbReference type="GO" id="GO:0016829">
    <property type="term" value="F:lyase activity"/>
    <property type="evidence" value="ECO:0007669"/>
    <property type="project" value="UniProtKB-KW"/>
</dbReference>
<dbReference type="InterPro" id="IPR026444">
    <property type="entry name" value="Secre_tail"/>
</dbReference>
<dbReference type="PANTHER" id="PTHR10357:SF179">
    <property type="entry name" value="NEUTRAL AND BASIC AMINO ACID TRANSPORT PROTEIN RBAT"/>
    <property type="match status" value="1"/>
</dbReference>
<keyword evidence="1 2" id="KW-0732">Signal</keyword>
<evidence type="ECO:0000313" key="5">
    <source>
        <dbReference type="Proteomes" id="UP000229433"/>
    </source>
</evidence>
<evidence type="ECO:0000256" key="1">
    <source>
        <dbReference type="ARBA" id="ARBA00022729"/>
    </source>
</evidence>
<dbReference type="InterPro" id="IPR006047">
    <property type="entry name" value="GH13_cat_dom"/>
</dbReference>
<comment type="caution">
    <text evidence="4">The sequence shown here is derived from an EMBL/GenBank/DDBJ whole genome shotgun (WGS) entry which is preliminary data.</text>
</comment>
<proteinExistence type="predicted"/>
<dbReference type="RefSeq" id="WP_099647053.1">
    <property type="nucleotide sequence ID" value="NZ_KZ319295.1"/>
</dbReference>
<protein>
    <submittedName>
        <fullName evidence="4">Alpha-amlyase</fullName>
    </submittedName>
</protein>
<dbReference type="NCBIfam" id="TIGR04183">
    <property type="entry name" value="Por_Secre_tail"/>
    <property type="match status" value="1"/>
</dbReference>
<gene>
    <name evidence="4" type="ORF">CJ305_14690</name>
</gene>
<dbReference type="GO" id="GO:0004556">
    <property type="term" value="F:alpha-amylase activity"/>
    <property type="evidence" value="ECO:0007669"/>
    <property type="project" value="TreeGrafter"/>
</dbReference>
<dbReference type="Pfam" id="PF18962">
    <property type="entry name" value="Por_Secre_tail"/>
    <property type="match status" value="1"/>
</dbReference>
<dbReference type="GO" id="GO:0009313">
    <property type="term" value="P:oligosaccharide catabolic process"/>
    <property type="evidence" value="ECO:0007669"/>
    <property type="project" value="TreeGrafter"/>
</dbReference>
<sequence>MKTKLLLFLLGCLPLGLLAQTVTISPDPFAETEQITLTASNIPWTGGVYLWAWHFDSTGKQINNPDATGTNFNNSPETARFTDNGDGTYSYTLTPTEFYNNTGITRIAYLVKNQNGSQQGTDIIKNVGAFSVNLTAPANTTTSIEGGTSFSITATAGVTADFRLLANDTPVNTQNATTSYTFTTTPNINTDYRLEVTQTGTSNLVVRSFRTLVKPTPTAAAVPAGLKDGFNFDPSKPDEATLVFYAPGKEFIHVKGNFNGNDWSLDNTYLLNYDAAADRHWIKLNFDSATPQDLLYQYVVEYAISVADPYSTLILDEFNDQFIEASVFPDIPAYPVGKTSNPVSYIERDEAVYDWKITDFTPAKREDLVIYEVLLRDFDDAHSFQSLIDRLDYLENLGINAIELMPVQEFDGNNSWGYNPAFHMALDKYYGTRNALKTLVDAAHEKGMAVIIDVVYNHATGQNPYFRMYNTSNGGTGGQPSADSPFFNQTATHSYSVFNDFNHSKEATRSYVKRTAQYWIEEFKIDGYRWDLTKGFTQNCSASDESCTNAFQQDRVDVLKTYADMQWEKDEDFIIIFEHLGGTTEEKQWADYRLSEGKGIMLWNKQTDPYNQSTMGYAENSNINGASYKQKGFSNPAAVTYMESHDEERLMYKNLAFGNSSGSYDITNINTSLKRMEAAGAVFFTIPGPKMIWQFGELGYDISIFTCEDGSVPDNDSCKLSPKPDGWDYLDNAQRVALRDNWQRMILLKKQLAVFETSNFTLQGSASNLTKKVLLSTTQAGTDEPNYVVVLANLNVTNQTITPDFQETGTWYDLMTNAEYEVTNTTAAITLQPGEYRIYGNKTANLSTSVAQKEQNLRVYPNPANSSFQISQEVERVRIYTIHGSLLKDESFDSGVSQVIDVSDLQSGLYLVKAERDGIEMTSKLIVN</sequence>
<accession>A0A2G1VP38</accession>
<reference evidence="4 5" key="1">
    <citation type="submission" date="2017-08" db="EMBL/GenBank/DDBJ databases">
        <title>The whole genome shortgun sequences of strain Leeuwenhoekiella nanhaiensis G18 from the South China Sea.</title>
        <authorList>
            <person name="Liu Q."/>
        </authorList>
    </citation>
    <scope>NUCLEOTIDE SEQUENCE [LARGE SCALE GENOMIC DNA]</scope>
    <source>
        <strain evidence="4 5">G18</strain>
    </source>
</reference>
<dbReference type="SUPFAM" id="SSF51011">
    <property type="entry name" value="Glycosyl hydrolase domain"/>
    <property type="match status" value="1"/>
</dbReference>
<dbReference type="Gene3D" id="2.60.40.1180">
    <property type="entry name" value="Golgi alpha-mannosidase II"/>
    <property type="match status" value="1"/>
</dbReference>
<dbReference type="CDD" id="cd11350">
    <property type="entry name" value="AmyAc_4"/>
    <property type="match status" value="1"/>
</dbReference>
<dbReference type="OrthoDB" id="9761875at2"/>
<evidence type="ECO:0000256" key="2">
    <source>
        <dbReference type="SAM" id="SignalP"/>
    </source>
</evidence>